<sequence length="120" mass="13143">MGAANSQEIRQIVDDAIVALRSEQNRNVEDGTAEMLYEESGRAYYASTSSESETSDEETGSGSEEVGFQARSSLREYGLSRALLRREPLSNTWAVSPPGTDSTRRVYHAPETRPATDPAL</sequence>
<feature type="compositionally biased region" description="Basic and acidic residues" evidence="1">
    <location>
        <begin position="102"/>
        <end position="111"/>
    </location>
</feature>
<dbReference type="Proteomes" id="UP000295083">
    <property type="component" value="Unassembled WGS sequence"/>
</dbReference>
<evidence type="ECO:0000313" key="2">
    <source>
        <dbReference type="EMBL" id="TDZ34092.1"/>
    </source>
</evidence>
<evidence type="ECO:0000256" key="1">
    <source>
        <dbReference type="SAM" id="MobiDB-lite"/>
    </source>
</evidence>
<name>A0A4R8Q6N5_9PEZI</name>
<keyword evidence="3" id="KW-1185">Reference proteome</keyword>
<dbReference type="AlphaFoldDB" id="A0A4R8Q6N5"/>
<feature type="region of interest" description="Disordered" evidence="1">
    <location>
        <begin position="88"/>
        <end position="120"/>
    </location>
</feature>
<proteinExistence type="predicted"/>
<feature type="region of interest" description="Disordered" evidence="1">
    <location>
        <begin position="39"/>
        <end position="69"/>
    </location>
</feature>
<reference evidence="2 3" key="1">
    <citation type="submission" date="2018-11" db="EMBL/GenBank/DDBJ databases">
        <title>Genome sequence and assembly of Colletotrichum spinosum.</title>
        <authorList>
            <person name="Gan P."/>
            <person name="Shirasu K."/>
        </authorList>
    </citation>
    <scope>NUCLEOTIDE SEQUENCE [LARGE SCALE GENOMIC DNA]</scope>
    <source>
        <strain evidence="2 3">CBS 515.97</strain>
    </source>
</reference>
<protein>
    <submittedName>
        <fullName evidence="2">Uncharacterized protein</fullName>
    </submittedName>
</protein>
<evidence type="ECO:0000313" key="3">
    <source>
        <dbReference type="Proteomes" id="UP000295083"/>
    </source>
</evidence>
<dbReference type="EMBL" id="QAPG01000056">
    <property type="protein sequence ID" value="TDZ34092.1"/>
    <property type="molecule type" value="Genomic_DNA"/>
</dbReference>
<organism evidence="2 3">
    <name type="scientific">Colletotrichum spinosum</name>
    <dbReference type="NCBI Taxonomy" id="1347390"/>
    <lineage>
        <taxon>Eukaryota</taxon>
        <taxon>Fungi</taxon>
        <taxon>Dikarya</taxon>
        <taxon>Ascomycota</taxon>
        <taxon>Pezizomycotina</taxon>
        <taxon>Sordariomycetes</taxon>
        <taxon>Hypocreomycetidae</taxon>
        <taxon>Glomerellales</taxon>
        <taxon>Glomerellaceae</taxon>
        <taxon>Colletotrichum</taxon>
        <taxon>Colletotrichum orbiculare species complex</taxon>
    </lineage>
</organism>
<comment type="caution">
    <text evidence="2">The sequence shown here is derived from an EMBL/GenBank/DDBJ whole genome shotgun (WGS) entry which is preliminary data.</text>
</comment>
<accession>A0A4R8Q6N5</accession>
<gene>
    <name evidence="2" type="ORF">C8035_v009631</name>
</gene>